<accession>A0A6C0P5E6</accession>
<dbReference type="KEGG" id="prz:GZH47_25280"/>
<evidence type="ECO:0000313" key="2">
    <source>
        <dbReference type="Proteomes" id="UP000479114"/>
    </source>
</evidence>
<reference evidence="1 2" key="1">
    <citation type="submission" date="2020-02" db="EMBL/GenBank/DDBJ databases">
        <title>Paenibacillus sp. nov., isolated from rhizosphere soil of tomato.</title>
        <authorList>
            <person name="Weon H.-Y."/>
            <person name="Lee S.A."/>
        </authorList>
    </citation>
    <scope>NUCLEOTIDE SEQUENCE [LARGE SCALE GENOMIC DNA]</scope>
    <source>
        <strain evidence="1 2">14171R-81</strain>
    </source>
</reference>
<sequence>MIIMINGAFGIGKTSVANKLWNSMMNSMIYDPEVVGYMLRNMIPEELRTPDERTDNFQDMELWKILVVQVAELLYKKYRKSLIVPMTIYNKDYFRYIYEGFKQIDPHTYHFCLIGSEETIGERLRNRGESEGNWCFQQIGKCLEAYQDPCFEDFIRTDDVSVDDIVQTIETRLTKPSS</sequence>
<dbReference type="AlphaFoldDB" id="A0A6C0P5E6"/>
<dbReference type="SUPFAM" id="SSF52540">
    <property type="entry name" value="P-loop containing nucleoside triphosphate hydrolases"/>
    <property type="match status" value="1"/>
</dbReference>
<evidence type="ECO:0000313" key="1">
    <source>
        <dbReference type="EMBL" id="QHW33784.1"/>
    </source>
</evidence>
<keyword evidence="2" id="KW-1185">Reference proteome</keyword>
<dbReference type="Proteomes" id="UP000479114">
    <property type="component" value="Chromosome"/>
</dbReference>
<dbReference type="Pfam" id="PF13671">
    <property type="entry name" value="AAA_33"/>
    <property type="match status" value="1"/>
</dbReference>
<organism evidence="1 2">
    <name type="scientific">Paenibacillus rhizovicinus</name>
    <dbReference type="NCBI Taxonomy" id="2704463"/>
    <lineage>
        <taxon>Bacteria</taxon>
        <taxon>Bacillati</taxon>
        <taxon>Bacillota</taxon>
        <taxon>Bacilli</taxon>
        <taxon>Bacillales</taxon>
        <taxon>Paenibacillaceae</taxon>
        <taxon>Paenibacillus</taxon>
    </lineage>
</organism>
<proteinExistence type="predicted"/>
<gene>
    <name evidence="1" type="ORF">GZH47_25280</name>
</gene>
<name>A0A6C0P5E6_9BACL</name>
<protein>
    <submittedName>
        <fullName evidence="1">Tunicamycin resistance protein</fullName>
    </submittedName>
</protein>
<dbReference type="Gene3D" id="3.40.50.300">
    <property type="entry name" value="P-loop containing nucleotide triphosphate hydrolases"/>
    <property type="match status" value="1"/>
</dbReference>
<dbReference type="EMBL" id="CP048286">
    <property type="protein sequence ID" value="QHW33784.1"/>
    <property type="molecule type" value="Genomic_DNA"/>
</dbReference>
<dbReference type="InterPro" id="IPR027417">
    <property type="entry name" value="P-loop_NTPase"/>
</dbReference>
<dbReference type="RefSeq" id="WP_162643782.1">
    <property type="nucleotide sequence ID" value="NZ_CP048286.1"/>
</dbReference>